<feature type="domain" description="Histidine kinase" evidence="7">
    <location>
        <begin position="538"/>
        <end position="753"/>
    </location>
</feature>
<dbReference type="Pfam" id="PF02518">
    <property type="entry name" value="HATPase_c"/>
    <property type="match status" value="1"/>
</dbReference>
<dbReference type="PANTHER" id="PTHR42878:SF15">
    <property type="entry name" value="BACTERIOPHYTOCHROME"/>
    <property type="match status" value="1"/>
</dbReference>
<dbReference type="InterPro" id="IPR035965">
    <property type="entry name" value="PAS-like_dom_sf"/>
</dbReference>
<protein>
    <recommendedName>
        <fullName evidence="2">histidine kinase</fullName>
        <ecNumber evidence="2">2.7.13.3</ecNumber>
    </recommendedName>
</protein>
<organism evidence="10 11">
    <name type="scientific">Sandaracinus amylolyticus</name>
    <dbReference type="NCBI Taxonomy" id="927083"/>
    <lineage>
        <taxon>Bacteria</taxon>
        <taxon>Pseudomonadati</taxon>
        <taxon>Myxococcota</taxon>
        <taxon>Polyangia</taxon>
        <taxon>Polyangiales</taxon>
        <taxon>Sandaracinaceae</taxon>
        <taxon>Sandaracinus</taxon>
    </lineage>
</organism>
<dbReference type="AlphaFoldDB" id="A0A0F6W0N9"/>
<dbReference type="RefSeq" id="WP_053231786.1">
    <property type="nucleotide sequence ID" value="NZ_CP011125.1"/>
</dbReference>
<feature type="domain" description="PAC" evidence="9">
    <location>
        <begin position="222"/>
        <end position="274"/>
    </location>
</feature>
<dbReference type="Pfam" id="PF00512">
    <property type="entry name" value="HisKA"/>
    <property type="match status" value="1"/>
</dbReference>
<dbReference type="Gene3D" id="3.30.565.10">
    <property type="entry name" value="Histidine kinase-like ATPase, C-terminal domain"/>
    <property type="match status" value="1"/>
</dbReference>
<dbReference type="Gene3D" id="1.10.287.130">
    <property type="match status" value="1"/>
</dbReference>
<dbReference type="NCBIfam" id="TIGR00229">
    <property type="entry name" value="sensory_box"/>
    <property type="match status" value="3"/>
</dbReference>
<keyword evidence="11" id="KW-1185">Reference proteome</keyword>
<name>A0A0F6W0N9_9BACT</name>
<feature type="domain" description="PAS" evidence="8">
    <location>
        <begin position="274"/>
        <end position="326"/>
    </location>
</feature>
<evidence type="ECO:0000256" key="4">
    <source>
        <dbReference type="ARBA" id="ARBA00022679"/>
    </source>
</evidence>
<reference evidence="10 11" key="1">
    <citation type="submission" date="2015-03" db="EMBL/GenBank/DDBJ databases">
        <title>Genome assembly of Sandaracinus amylolyticus DSM 53668.</title>
        <authorList>
            <person name="Sharma G."/>
            <person name="Subramanian S."/>
        </authorList>
    </citation>
    <scope>NUCLEOTIDE SEQUENCE [LARGE SCALE GENOMIC DNA]</scope>
    <source>
        <strain evidence="10 11">DSM 53668</strain>
    </source>
</reference>
<dbReference type="Pfam" id="PF13426">
    <property type="entry name" value="PAS_9"/>
    <property type="match status" value="2"/>
</dbReference>
<evidence type="ECO:0000259" key="9">
    <source>
        <dbReference type="PROSITE" id="PS50113"/>
    </source>
</evidence>
<comment type="catalytic activity">
    <reaction evidence="1">
        <text>ATP + protein L-histidine = ADP + protein N-phospho-L-histidine.</text>
        <dbReference type="EC" id="2.7.13.3"/>
    </reaction>
</comment>
<dbReference type="InterPro" id="IPR036097">
    <property type="entry name" value="HisK_dim/P_sf"/>
</dbReference>
<dbReference type="Gene3D" id="3.30.450.20">
    <property type="entry name" value="PAS domain"/>
    <property type="match status" value="3"/>
</dbReference>
<dbReference type="EMBL" id="CP011125">
    <property type="protein sequence ID" value="AKF04442.1"/>
    <property type="molecule type" value="Genomic_DNA"/>
</dbReference>
<dbReference type="InterPro" id="IPR001610">
    <property type="entry name" value="PAC"/>
</dbReference>
<dbReference type="SMART" id="SM00091">
    <property type="entry name" value="PAS"/>
    <property type="match status" value="3"/>
</dbReference>
<dbReference type="SUPFAM" id="SSF47384">
    <property type="entry name" value="Homodimeric domain of signal transducing histidine kinase"/>
    <property type="match status" value="1"/>
</dbReference>
<dbReference type="SUPFAM" id="SSF55874">
    <property type="entry name" value="ATPase domain of HSP90 chaperone/DNA topoisomerase II/histidine kinase"/>
    <property type="match status" value="1"/>
</dbReference>
<dbReference type="CDD" id="cd00075">
    <property type="entry name" value="HATPase"/>
    <property type="match status" value="1"/>
</dbReference>
<dbReference type="PROSITE" id="PS50109">
    <property type="entry name" value="HIS_KIN"/>
    <property type="match status" value="1"/>
</dbReference>
<dbReference type="Pfam" id="PF08448">
    <property type="entry name" value="PAS_4"/>
    <property type="match status" value="1"/>
</dbReference>
<dbReference type="GO" id="GO:0000156">
    <property type="term" value="F:phosphorelay response regulator activity"/>
    <property type="evidence" value="ECO:0007669"/>
    <property type="project" value="TreeGrafter"/>
</dbReference>
<dbReference type="InterPro" id="IPR003661">
    <property type="entry name" value="HisK_dim/P_dom"/>
</dbReference>
<evidence type="ECO:0000256" key="1">
    <source>
        <dbReference type="ARBA" id="ARBA00000085"/>
    </source>
</evidence>
<dbReference type="InterPro" id="IPR050351">
    <property type="entry name" value="BphY/WalK/GraS-like"/>
</dbReference>
<keyword evidence="3" id="KW-0597">Phosphoprotein</keyword>
<feature type="domain" description="PAS" evidence="8">
    <location>
        <begin position="147"/>
        <end position="204"/>
    </location>
</feature>
<keyword evidence="6" id="KW-0472">Membrane</keyword>
<evidence type="ECO:0000313" key="11">
    <source>
        <dbReference type="Proteomes" id="UP000034883"/>
    </source>
</evidence>
<dbReference type="InterPro" id="IPR000700">
    <property type="entry name" value="PAS-assoc_C"/>
</dbReference>
<dbReference type="GO" id="GO:0016020">
    <property type="term" value="C:membrane"/>
    <property type="evidence" value="ECO:0007669"/>
    <property type="project" value="UniProtKB-SubCell"/>
</dbReference>
<dbReference type="STRING" id="927083.DB32_001591"/>
<dbReference type="GO" id="GO:0000155">
    <property type="term" value="F:phosphorelay sensor kinase activity"/>
    <property type="evidence" value="ECO:0007669"/>
    <property type="project" value="InterPro"/>
</dbReference>
<feature type="domain" description="PAC" evidence="9">
    <location>
        <begin position="472"/>
        <end position="527"/>
    </location>
</feature>
<sequence>MQVQVFSENAGRETLAHAIERRRDEIRRAWLERLRADLSGHDVDAAELVDLADGYIDRLTQLLRGGSPVERISAWTDIAHRYAVTGIRLGFDIEQVVREMSQLRSAVAAVLAAEGLSSDVLHTVLDEAIAASAAEFSRLANAHLREAEERYELLVAGAREYAIFLLDAHGRVASWNSGAERIKGYRASEILGQPYDVFFLPEDRASGEPSRLLAEARVNGEHKGRHRRLRKDGSVFWADVTLTAVFDDSGALRGFSKITRDATAQVEAEAEAMQRERLSAILESAVDAIIATDSSGRIALFNRAAERAFGCTAADAVGRSIETFLPGARLSSISEECSAHRPLPGLVADAGPFSTLEARRANGEEFPVEVTFAPTEIGGARYYAAIVRDISARVRAERARREAESRLEEIADNTSALIYIKDREGRFLLVNRAFERVFGLTRAQMLGKTDADFFSPDLVARFRESDLEVVARGSALTVEELVPVGGRLRTNLSVKFPLRDEDGEIYATGGISTDVNEQVEARDALEREGQLRELFVGVLAHDLRNPLNAIIMTSAALLARRGLDDSAVKNVERIANGAKRIAGLVDVLLDFTRVRSGAGIELQLRAASFHDICRHVVDEAAAAQPTRKIECSFEGDPAGEWDAVRIAQVVSNLISNALAHGRADAPVSVNVRGTSSEITLEVRNANVGAPLAREQIDRIFDPFTRGSRTGGRGGLGLGLFIVDQAVRAHGGAVRVESDAERGTAFVVTLPRHPRTP</sequence>
<accession>A0A0F6W0N9</accession>
<evidence type="ECO:0000256" key="2">
    <source>
        <dbReference type="ARBA" id="ARBA00012438"/>
    </source>
</evidence>
<dbReference type="PANTHER" id="PTHR42878">
    <property type="entry name" value="TWO-COMPONENT HISTIDINE KINASE"/>
    <property type="match status" value="1"/>
</dbReference>
<keyword evidence="4" id="KW-0808">Transferase</keyword>
<dbReference type="GO" id="GO:0007234">
    <property type="term" value="P:osmosensory signaling via phosphorelay pathway"/>
    <property type="evidence" value="ECO:0007669"/>
    <property type="project" value="TreeGrafter"/>
</dbReference>
<dbReference type="CDD" id="cd00130">
    <property type="entry name" value="PAS"/>
    <property type="match status" value="3"/>
</dbReference>
<dbReference type="InterPro" id="IPR005467">
    <property type="entry name" value="His_kinase_dom"/>
</dbReference>
<evidence type="ECO:0000259" key="7">
    <source>
        <dbReference type="PROSITE" id="PS50109"/>
    </source>
</evidence>
<dbReference type="Proteomes" id="UP000034883">
    <property type="component" value="Chromosome"/>
</dbReference>
<dbReference type="PROSITE" id="PS50113">
    <property type="entry name" value="PAC"/>
    <property type="match status" value="2"/>
</dbReference>
<dbReference type="SUPFAM" id="SSF55785">
    <property type="entry name" value="PYP-like sensor domain (PAS domain)"/>
    <property type="match status" value="3"/>
</dbReference>
<evidence type="ECO:0000256" key="3">
    <source>
        <dbReference type="ARBA" id="ARBA00022553"/>
    </source>
</evidence>
<evidence type="ECO:0000256" key="6">
    <source>
        <dbReference type="ARBA" id="ARBA00023136"/>
    </source>
</evidence>
<dbReference type="PROSITE" id="PS50112">
    <property type="entry name" value="PAS"/>
    <property type="match status" value="3"/>
</dbReference>
<dbReference type="KEGG" id="samy:DB32_001591"/>
<dbReference type="InterPro" id="IPR003594">
    <property type="entry name" value="HATPase_dom"/>
</dbReference>
<proteinExistence type="predicted"/>
<evidence type="ECO:0000259" key="8">
    <source>
        <dbReference type="PROSITE" id="PS50112"/>
    </source>
</evidence>
<dbReference type="SMART" id="SM00388">
    <property type="entry name" value="HisKA"/>
    <property type="match status" value="1"/>
</dbReference>
<dbReference type="InterPro" id="IPR036890">
    <property type="entry name" value="HATPase_C_sf"/>
</dbReference>
<dbReference type="PRINTS" id="PR00344">
    <property type="entry name" value="BCTRLSENSOR"/>
</dbReference>
<dbReference type="GO" id="GO:0030295">
    <property type="term" value="F:protein kinase activator activity"/>
    <property type="evidence" value="ECO:0007669"/>
    <property type="project" value="TreeGrafter"/>
</dbReference>
<evidence type="ECO:0000313" key="10">
    <source>
        <dbReference type="EMBL" id="AKF04442.1"/>
    </source>
</evidence>
<dbReference type="SMART" id="SM00387">
    <property type="entry name" value="HATPase_c"/>
    <property type="match status" value="1"/>
</dbReference>
<dbReference type="OrthoDB" id="9812241at2"/>
<evidence type="ECO:0000256" key="5">
    <source>
        <dbReference type="ARBA" id="ARBA00022777"/>
    </source>
</evidence>
<dbReference type="InterPro" id="IPR000014">
    <property type="entry name" value="PAS"/>
</dbReference>
<dbReference type="EC" id="2.7.13.3" evidence="2"/>
<dbReference type="SMART" id="SM00086">
    <property type="entry name" value="PAC"/>
    <property type="match status" value="3"/>
</dbReference>
<feature type="domain" description="PAS" evidence="8">
    <location>
        <begin position="403"/>
        <end position="474"/>
    </location>
</feature>
<dbReference type="InterPro" id="IPR013656">
    <property type="entry name" value="PAS_4"/>
</dbReference>
<keyword evidence="5" id="KW-0418">Kinase</keyword>
<gene>
    <name evidence="10" type="ORF">DB32_001591</name>
</gene>
<dbReference type="CDD" id="cd00082">
    <property type="entry name" value="HisKA"/>
    <property type="match status" value="1"/>
</dbReference>
<dbReference type="InterPro" id="IPR004358">
    <property type="entry name" value="Sig_transdc_His_kin-like_C"/>
</dbReference>